<evidence type="ECO:0000256" key="1">
    <source>
        <dbReference type="SAM" id="MobiDB-lite"/>
    </source>
</evidence>
<proteinExistence type="predicted"/>
<sequence length="255" mass="28128">MRKNVHFSSTNISYSPVPWSPSSTASTSSLPPSPDPLLSLLPDESTPKDEPRLSVQEVHGKPVSLSIPIIYSPWPAPSLLRISPRQQHLAIPTSPITQIHLLLSFMPFTPPNVHYDLAHPLHTINPQLTPSFLDPATFPPLPALSVLCRHINWPILVSPSRPGGFVSVLDVFTSVYASLRLAVRRAEYDALPSGDARHSVDNAYFARCRAVADENERQIETLKGVKRVDFLMGRTQFLGLSGPLEAAHTWELNVS</sequence>
<dbReference type="InterPro" id="IPR046522">
    <property type="entry name" value="DUF6699"/>
</dbReference>
<accession>A0AAD7IL80</accession>
<feature type="compositionally biased region" description="Polar residues" evidence="1">
    <location>
        <begin position="1"/>
        <end position="14"/>
    </location>
</feature>
<comment type="caution">
    <text evidence="3">The sequence shown here is derived from an EMBL/GenBank/DDBJ whole genome shotgun (WGS) entry which is preliminary data.</text>
</comment>
<dbReference type="Proteomes" id="UP001215280">
    <property type="component" value="Unassembled WGS sequence"/>
</dbReference>
<feature type="region of interest" description="Disordered" evidence="1">
    <location>
        <begin position="1"/>
        <end position="57"/>
    </location>
</feature>
<evidence type="ECO:0000313" key="3">
    <source>
        <dbReference type="EMBL" id="KAJ7744737.1"/>
    </source>
</evidence>
<protein>
    <recommendedName>
        <fullName evidence="2">DUF6699 domain-containing protein</fullName>
    </recommendedName>
</protein>
<evidence type="ECO:0000313" key="4">
    <source>
        <dbReference type="Proteomes" id="UP001215280"/>
    </source>
</evidence>
<name>A0AAD7IL80_9AGAR</name>
<feature type="domain" description="DUF6699" evidence="2">
    <location>
        <begin position="114"/>
        <end position="241"/>
    </location>
</feature>
<organism evidence="3 4">
    <name type="scientific">Mycena maculata</name>
    <dbReference type="NCBI Taxonomy" id="230809"/>
    <lineage>
        <taxon>Eukaryota</taxon>
        <taxon>Fungi</taxon>
        <taxon>Dikarya</taxon>
        <taxon>Basidiomycota</taxon>
        <taxon>Agaricomycotina</taxon>
        <taxon>Agaricomycetes</taxon>
        <taxon>Agaricomycetidae</taxon>
        <taxon>Agaricales</taxon>
        <taxon>Marasmiineae</taxon>
        <taxon>Mycenaceae</taxon>
        <taxon>Mycena</taxon>
    </lineage>
</organism>
<gene>
    <name evidence="3" type="ORF">DFH07DRAFT_834234</name>
</gene>
<dbReference type="Pfam" id="PF20415">
    <property type="entry name" value="DUF6699"/>
    <property type="match status" value="1"/>
</dbReference>
<dbReference type="EMBL" id="JARJLG010000106">
    <property type="protein sequence ID" value="KAJ7744737.1"/>
    <property type="molecule type" value="Genomic_DNA"/>
</dbReference>
<reference evidence="3" key="1">
    <citation type="submission" date="2023-03" db="EMBL/GenBank/DDBJ databases">
        <title>Massive genome expansion in bonnet fungi (Mycena s.s.) driven by repeated elements and novel gene families across ecological guilds.</title>
        <authorList>
            <consortium name="Lawrence Berkeley National Laboratory"/>
            <person name="Harder C.B."/>
            <person name="Miyauchi S."/>
            <person name="Viragh M."/>
            <person name="Kuo A."/>
            <person name="Thoen E."/>
            <person name="Andreopoulos B."/>
            <person name="Lu D."/>
            <person name="Skrede I."/>
            <person name="Drula E."/>
            <person name="Henrissat B."/>
            <person name="Morin E."/>
            <person name="Kohler A."/>
            <person name="Barry K."/>
            <person name="LaButti K."/>
            <person name="Morin E."/>
            <person name="Salamov A."/>
            <person name="Lipzen A."/>
            <person name="Mereny Z."/>
            <person name="Hegedus B."/>
            <person name="Baldrian P."/>
            <person name="Stursova M."/>
            <person name="Weitz H."/>
            <person name="Taylor A."/>
            <person name="Grigoriev I.V."/>
            <person name="Nagy L.G."/>
            <person name="Martin F."/>
            <person name="Kauserud H."/>
        </authorList>
    </citation>
    <scope>NUCLEOTIDE SEQUENCE</scope>
    <source>
        <strain evidence="3">CBHHK188m</strain>
    </source>
</reference>
<keyword evidence="4" id="KW-1185">Reference proteome</keyword>
<dbReference type="AlphaFoldDB" id="A0AAD7IL80"/>
<evidence type="ECO:0000259" key="2">
    <source>
        <dbReference type="Pfam" id="PF20415"/>
    </source>
</evidence>
<feature type="compositionally biased region" description="Low complexity" evidence="1">
    <location>
        <begin position="15"/>
        <end position="44"/>
    </location>
</feature>